<evidence type="ECO:0000313" key="10">
    <source>
        <dbReference type="Proteomes" id="UP000183567"/>
    </source>
</evidence>
<dbReference type="InterPro" id="IPR022683">
    <property type="entry name" value="Calpain_III"/>
</dbReference>
<evidence type="ECO:0000256" key="7">
    <source>
        <dbReference type="SAM" id="MobiDB-lite"/>
    </source>
</evidence>
<dbReference type="EMBL" id="LVVM01001043">
    <property type="protein sequence ID" value="OJA19432.1"/>
    <property type="molecule type" value="Genomic_DNA"/>
</dbReference>
<feature type="active site" evidence="5">
    <location>
        <position position="171"/>
    </location>
</feature>
<dbReference type="SMART" id="SM00230">
    <property type="entry name" value="CysPc"/>
    <property type="match status" value="1"/>
</dbReference>
<evidence type="ECO:0000259" key="8">
    <source>
        <dbReference type="PROSITE" id="PS50203"/>
    </source>
</evidence>
<accession>A0A1J8R0V4</accession>
<dbReference type="InterPro" id="IPR022684">
    <property type="entry name" value="Calpain_cysteine_protease"/>
</dbReference>
<feature type="domain" description="Calpain catalytic" evidence="8">
    <location>
        <begin position="116"/>
        <end position="442"/>
    </location>
</feature>
<dbReference type="Pfam" id="PF00648">
    <property type="entry name" value="Peptidase_C2"/>
    <property type="match status" value="1"/>
</dbReference>
<dbReference type="SUPFAM" id="SSF116846">
    <property type="entry name" value="MIT domain"/>
    <property type="match status" value="1"/>
</dbReference>
<dbReference type="PRINTS" id="PR00704">
    <property type="entry name" value="CALPAIN"/>
</dbReference>
<protein>
    <recommendedName>
        <fullName evidence="8">Calpain catalytic domain-containing protein</fullName>
    </recommendedName>
</protein>
<comment type="caution">
    <text evidence="9">The sequence shown here is derived from an EMBL/GenBank/DDBJ whole genome shotgun (WGS) entry which is preliminary data.</text>
</comment>
<dbReference type="InterPro" id="IPR051297">
    <property type="entry name" value="PalB/RIM13"/>
</dbReference>
<dbReference type="GO" id="GO:0006508">
    <property type="term" value="P:proteolysis"/>
    <property type="evidence" value="ECO:0007669"/>
    <property type="project" value="UniProtKB-KW"/>
</dbReference>
<feature type="active site" evidence="5">
    <location>
        <position position="330"/>
    </location>
</feature>
<dbReference type="Proteomes" id="UP000183567">
    <property type="component" value="Unassembled WGS sequence"/>
</dbReference>
<dbReference type="SUPFAM" id="SSF54001">
    <property type="entry name" value="Cysteine proteinases"/>
    <property type="match status" value="1"/>
</dbReference>
<proteinExistence type="inferred from homology"/>
<dbReference type="PROSITE" id="PS50203">
    <property type="entry name" value="CALPAIN_CAT"/>
    <property type="match status" value="1"/>
</dbReference>
<comment type="similarity">
    <text evidence="1">Belongs to the peptidase C2 family. PalB/RIM13 subfamily.</text>
</comment>
<evidence type="ECO:0000256" key="6">
    <source>
        <dbReference type="PROSITE-ProRule" id="PRU00239"/>
    </source>
</evidence>
<dbReference type="Pfam" id="PF01067">
    <property type="entry name" value="Calpain_III"/>
    <property type="match status" value="1"/>
</dbReference>
<dbReference type="InterPro" id="IPR022682">
    <property type="entry name" value="Calpain_domain_III"/>
</dbReference>
<keyword evidence="2" id="KW-0645">Protease</keyword>
<evidence type="ECO:0000313" key="9">
    <source>
        <dbReference type="EMBL" id="OJA19432.1"/>
    </source>
</evidence>
<dbReference type="GO" id="GO:0004198">
    <property type="term" value="F:calcium-dependent cysteine-type endopeptidase activity"/>
    <property type="evidence" value="ECO:0007669"/>
    <property type="project" value="InterPro"/>
</dbReference>
<dbReference type="InterPro" id="IPR036181">
    <property type="entry name" value="MIT_dom_sf"/>
</dbReference>
<name>A0A1J8R0V4_9AGAM</name>
<dbReference type="Gene3D" id="1.20.58.80">
    <property type="entry name" value="Phosphotransferase system, lactose/cellobiose-type IIA subunit"/>
    <property type="match status" value="1"/>
</dbReference>
<evidence type="ECO:0000256" key="4">
    <source>
        <dbReference type="ARBA" id="ARBA00022807"/>
    </source>
</evidence>
<dbReference type="SUPFAM" id="SSF49758">
    <property type="entry name" value="Calpain large subunit, middle domain (domain III)"/>
    <property type="match status" value="2"/>
</dbReference>
<organism evidence="9 10">
    <name type="scientific">Rhizopogon vesiculosus</name>
    <dbReference type="NCBI Taxonomy" id="180088"/>
    <lineage>
        <taxon>Eukaryota</taxon>
        <taxon>Fungi</taxon>
        <taxon>Dikarya</taxon>
        <taxon>Basidiomycota</taxon>
        <taxon>Agaricomycotina</taxon>
        <taxon>Agaricomycetes</taxon>
        <taxon>Agaricomycetidae</taxon>
        <taxon>Boletales</taxon>
        <taxon>Suillineae</taxon>
        <taxon>Rhizopogonaceae</taxon>
        <taxon>Rhizopogon</taxon>
    </lineage>
</organism>
<evidence type="ECO:0000256" key="3">
    <source>
        <dbReference type="ARBA" id="ARBA00022801"/>
    </source>
</evidence>
<dbReference type="PANTHER" id="PTHR46143:SF1">
    <property type="entry name" value="CALPAIN-7"/>
    <property type="match status" value="1"/>
</dbReference>
<comment type="caution">
    <text evidence="6">Lacks conserved residue(s) required for the propagation of feature annotation.</text>
</comment>
<sequence>MTSKTIGEAENIYTRAAKYEIDNDWNNAFKLYLEAAEAFLHLSRTSHPACKINAAKALERAEKIKQYKRDLAPISIDHFSQRKFPPCSHYSSDLSTDHQCSVLKKSSLINGNRIPLWTSPSTSHDPHAQPSLGSVSPSSVWKSPNDIIPTSSLASLPLLPHDIIQNIVNDCSVCASIAVCIQHHLRFKSNLLLSSLYPSDAPSTTYELKVLVNGDFRRIVIDDRLPFDQHDKLLGISTGPKNQLWPSFVEKAYMKLMGGYDFLGSNSAIDLHVLTGWIPEHVDLKSASFERERTWSRIMTAFPKGDCVMTVGTDDKTALKIHGVKLLPSHDYAVTGIRESNNERWVTLLDSRLCSPLCECLADPSTSTCPRVLDLRWDDICATFEGLYISWNPTLFKHTTTFHGTWQPENSEDLPRVSTHHLRLDYKQHATGTSTCEGEVWVLLTRHLRDTRRTNEYIALNVQEDDTVLGDPEHVALKVSPPASFRPLSDNPAQSNYTNSTHVLSRTRIDQSSGSLSLLACCDGLQEEVGFTVTAYSSSIALSWDTEIPPPRYTHKIDGTLTSKNAGGNCTHPTYMLNPQYHLRVSADDRPTHAASTKPKAQVTLTAHSARDISLNITAVWSQGERIAELTQKEVVAHSGPYTYGHARVAAHLAAGDYTVVLSAFEPDQTGKFTLKVESTTRFELKSVRQEGAGMYVKTIRGEWNSMTAVGGPRQKRYQHNPIYEVTIPSASEFGARLQLIDRAHGASTNLSLFPSPSVNSQCIASSGPYSDALSGVDIPRRLIAAGTYYLVPSTYHADVLAQFRLIIYSTNSGIAVTLQS</sequence>
<keyword evidence="4" id="KW-0788">Thiol protease</keyword>
<keyword evidence="10" id="KW-1185">Reference proteome</keyword>
<dbReference type="Gene3D" id="2.60.120.380">
    <property type="match status" value="2"/>
</dbReference>
<evidence type="ECO:0000256" key="2">
    <source>
        <dbReference type="ARBA" id="ARBA00022670"/>
    </source>
</evidence>
<dbReference type="PANTHER" id="PTHR46143">
    <property type="entry name" value="CALPAIN-7"/>
    <property type="match status" value="1"/>
</dbReference>
<reference evidence="9 10" key="1">
    <citation type="submission" date="2016-03" db="EMBL/GenBank/DDBJ databases">
        <title>Comparative genomics of the ectomycorrhizal sister species Rhizopogon vinicolor and Rhizopogon vesiculosus (Basidiomycota: Boletales) reveals a divergence of the mating type B locus.</title>
        <authorList>
            <person name="Mujic A.B."/>
            <person name="Kuo A."/>
            <person name="Tritt A."/>
            <person name="Lipzen A."/>
            <person name="Chen C."/>
            <person name="Johnson J."/>
            <person name="Sharma A."/>
            <person name="Barry K."/>
            <person name="Grigoriev I.V."/>
            <person name="Spatafora J.W."/>
        </authorList>
    </citation>
    <scope>NUCLEOTIDE SEQUENCE [LARGE SCALE GENOMIC DNA]</scope>
    <source>
        <strain evidence="9 10">AM-OR11-056</strain>
    </source>
</reference>
<gene>
    <name evidence="9" type="ORF">AZE42_02263</name>
</gene>
<dbReference type="AlphaFoldDB" id="A0A1J8R0V4"/>
<keyword evidence="3" id="KW-0378">Hydrolase</keyword>
<feature type="region of interest" description="Disordered" evidence="7">
    <location>
        <begin position="119"/>
        <end position="138"/>
    </location>
</feature>
<dbReference type="SMART" id="SM00720">
    <property type="entry name" value="calpain_III"/>
    <property type="match status" value="1"/>
</dbReference>
<evidence type="ECO:0000256" key="1">
    <source>
        <dbReference type="ARBA" id="ARBA00010193"/>
    </source>
</evidence>
<dbReference type="OrthoDB" id="167576at2759"/>
<dbReference type="STRING" id="180088.A0A1J8R0V4"/>
<dbReference type="InterPro" id="IPR001300">
    <property type="entry name" value="Peptidase_C2_calpain_cat"/>
</dbReference>
<dbReference type="InterPro" id="IPR036213">
    <property type="entry name" value="Calpain_III_sf"/>
</dbReference>
<evidence type="ECO:0000256" key="5">
    <source>
        <dbReference type="PIRSR" id="PIRSR622684-1"/>
    </source>
</evidence>
<dbReference type="InterPro" id="IPR038765">
    <property type="entry name" value="Papain-like_cys_pep_sf"/>
</dbReference>